<name>A0A3A6QC46_9VIBR</name>
<evidence type="ECO:0000256" key="11">
    <source>
        <dbReference type="PROSITE-ProRule" id="PRU00421"/>
    </source>
</evidence>
<feature type="transmembrane region" description="Helical" evidence="12">
    <location>
        <begin position="91"/>
        <end position="111"/>
    </location>
</feature>
<keyword evidence="5" id="KW-0808">Transferase</keyword>
<gene>
    <name evidence="15" type="ORF">DZ860_22950</name>
</gene>
<feature type="transmembrane region" description="Helical" evidence="12">
    <location>
        <begin position="309"/>
        <end position="326"/>
    </location>
</feature>
<evidence type="ECO:0000256" key="3">
    <source>
        <dbReference type="ARBA" id="ARBA00022475"/>
    </source>
</evidence>
<feature type="transmembrane region" description="Helical" evidence="12">
    <location>
        <begin position="131"/>
        <end position="153"/>
    </location>
</feature>
<dbReference type="RefSeq" id="WP_120035580.1">
    <property type="nucleotide sequence ID" value="NZ_QVMU01000043.1"/>
</dbReference>
<evidence type="ECO:0000256" key="4">
    <source>
        <dbReference type="ARBA" id="ARBA00022597"/>
    </source>
</evidence>
<feature type="transmembrane region" description="Helical" evidence="12">
    <location>
        <begin position="386"/>
        <end position="408"/>
    </location>
</feature>
<organism evidence="15 16">
    <name type="scientific">Vibrio sinensis</name>
    <dbReference type="NCBI Taxonomy" id="2302434"/>
    <lineage>
        <taxon>Bacteria</taxon>
        <taxon>Pseudomonadati</taxon>
        <taxon>Pseudomonadota</taxon>
        <taxon>Gammaproteobacteria</taxon>
        <taxon>Vibrionales</taxon>
        <taxon>Vibrionaceae</taxon>
        <taxon>Vibrio</taxon>
    </lineage>
</organism>
<proteinExistence type="predicted"/>
<dbReference type="InterPro" id="IPR018113">
    <property type="entry name" value="PTrfase_EIIB_Cys"/>
</dbReference>
<dbReference type="InterPro" id="IPR050429">
    <property type="entry name" value="PTS_Glucose_EIICBA"/>
</dbReference>
<evidence type="ECO:0000256" key="6">
    <source>
        <dbReference type="ARBA" id="ARBA00022683"/>
    </source>
</evidence>
<evidence type="ECO:0000256" key="9">
    <source>
        <dbReference type="ARBA" id="ARBA00022989"/>
    </source>
</evidence>
<dbReference type="EMBL" id="QVMU01000043">
    <property type="protein sequence ID" value="RJX64955.1"/>
    <property type="molecule type" value="Genomic_DNA"/>
</dbReference>
<dbReference type="PROSITE" id="PS51103">
    <property type="entry name" value="PTS_EIIC_TYPE_1"/>
    <property type="match status" value="1"/>
</dbReference>
<evidence type="ECO:0000313" key="16">
    <source>
        <dbReference type="Proteomes" id="UP000273252"/>
    </source>
</evidence>
<dbReference type="InterPro" id="IPR001996">
    <property type="entry name" value="PTS_IIB_1"/>
</dbReference>
<evidence type="ECO:0000256" key="10">
    <source>
        <dbReference type="ARBA" id="ARBA00023136"/>
    </source>
</evidence>
<evidence type="ECO:0000256" key="12">
    <source>
        <dbReference type="SAM" id="Phobius"/>
    </source>
</evidence>
<dbReference type="GO" id="GO:0016301">
    <property type="term" value="F:kinase activity"/>
    <property type="evidence" value="ECO:0007669"/>
    <property type="project" value="UniProtKB-KW"/>
</dbReference>
<dbReference type="GO" id="GO:0008982">
    <property type="term" value="F:protein-N(PI)-phosphohistidine-sugar phosphotransferase activity"/>
    <property type="evidence" value="ECO:0007669"/>
    <property type="project" value="InterPro"/>
</dbReference>
<dbReference type="NCBIfam" id="TIGR00826">
    <property type="entry name" value="EIIB_glc"/>
    <property type="match status" value="1"/>
</dbReference>
<dbReference type="GO" id="GO:0090563">
    <property type="term" value="F:protein-phosphocysteine-sugar phosphotransferase activity"/>
    <property type="evidence" value="ECO:0007669"/>
    <property type="project" value="TreeGrafter"/>
</dbReference>
<keyword evidence="9 12" id="KW-1133">Transmembrane helix</keyword>
<dbReference type="GO" id="GO:0005886">
    <property type="term" value="C:plasma membrane"/>
    <property type="evidence" value="ECO:0007669"/>
    <property type="project" value="UniProtKB-SubCell"/>
</dbReference>
<dbReference type="InterPro" id="IPR013013">
    <property type="entry name" value="PTS_EIIC_1"/>
</dbReference>
<dbReference type="AlphaFoldDB" id="A0A3A6QC46"/>
<dbReference type="PROSITE" id="PS51098">
    <property type="entry name" value="PTS_EIIB_TYPE_1"/>
    <property type="match status" value="1"/>
</dbReference>
<feature type="transmembrane region" description="Helical" evidence="12">
    <location>
        <begin position="21"/>
        <end position="42"/>
    </location>
</feature>
<dbReference type="SUPFAM" id="SSF55604">
    <property type="entry name" value="Glucose permease domain IIB"/>
    <property type="match status" value="1"/>
</dbReference>
<evidence type="ECO:0000256" key="7">
    <source>
        <dbReference type="ARBA" id="ARBA00022692"/>
    </source>
</evidence>
<dbReference type="PROSITE" id="PS01035">
    <property type="entry name" value="PTS_EIIB_TYPE_1_CYS"/>
    <property type="match status" value="1"/>
</dbReference>
<dbReference type="Proteomes" id="UP000273252">
    <property type="component" value="Unassembled WGS sequence"/>
</dbReference>
<comment type="caution">
    <text evidence="15">The sequence shown here is derived from an EMBL/GenBank/DDBJ whole genome shotgun (WGS) entry which is preliminary data.</text>
</comment>
<feature type="active site" description="Phosphocysteine intermediate; for EIIB activity" evidence="11">
    <location>
        <position position="472"/>
    </location>
</feature>
<dbReference type="CDD" id="cd00212">
    <property type="entry name" value="PTS_IIB_glc"/>
    <property type="match status" value="1"/>
</dbReference>
<keyword evidence="16" id="KW-1185">Reference proteome</keyword>
<evidence type="ECO:0000256" key="1">
    <source>
        <dbReference type="ARBA" id="ARBA00004651"/>
    </source>
</evidence>
<evidence type="ECO:0000256" key="5">
    <source>
        <dbReference type="ARBA" id="ARBA00022679"/>
    </source>
</evidence>
<keyword evidence="4 15" id="KW-0762">Sugar transport</keyword>
<keyword evidence="3" id="KW-1003">Cell membrane</keyword>
<dbReference type="Pfam" id="PF02378">
    <property type="entry name" value="PTS_EIIC"/>
    <property type="match status" value="1"/>
</dbReference>
<sequence length="529" mass="57680">MNKEAVTTYLSDLSRAMLAPIYVLPLVGFVIAIGAAVTNPGIVDMLPFLNAPFFKGMGEVLVWSTLSVLINLHIIFAVGISIGLAKKDKHLAGFNAMILYFVYLYTMNTYMKFNGLLIEGDLAGTGQATIMGLQVVDTGIFVGMLLGIVNAYFHNKYSQKVLNGALSLYGESRLVLIIMLPITIGLGLLFTHIWPPVQQVIFQFGESIRGAGSMGVGVYGFLERILIPTGLHHLLWVPMHFTDLGGCQEIAGQSYCGVENIFLAEIGDAETARLSSSIIFDSRSLVKIFGLTGAGLAMYHCADQHKRNQVKAIVFPAIASSILVGVTEPIEFSFLFVAPILFVVHAILTGVFMSILAVFDIVAVGKGGLIDFIVYNVPLGTEKTDWPLYIVVGLVQCAVYYAVFRLLITKLNLKTLGRGDAEMKLHSKSDYKEKTAGPVGEVVIQNQVGEYNSAAIIQGLGGKDNIVDVQNCYTRLRVEIRDPELVDEDIIRQSNPMGIVNKGHNIQIIFGSHVASVRQEVNEQLQVMA</sequence>
<reference evidence="15 16" key="1">
    <citation type="submission" date="2018-08" db="EMBL/GenBank/DDBJ databases">
        <title>Vibrio isolated from the Eastern China Marginal Seas.</title>
        <authorList>
            <person name="Li Y."/>
        </authorList>
    </citation>
    <scope>NUCLEOTIDE SEQUENCE [LARGE SCALE GENOMIC DNA]</scope>
    <source>
        <strain evidence="15 16">BEI233</strain>
    </source>
</reference>
<feature type="domain" description="PTS EIIC type-1" evidence="14">
    <location>
        <begin position="4"/>
        <end position="420"/>
    </location>
</feature>
<feature type="transmembrane region" description="Helical" evidence="12">
    <location>
        <begin position="62"/>
        <end position="84"/>
    </location>
</feature>
<feature type="domain" description="PTS EIIB type-1" evidence="13">
    <location>
        <begin position="450"/>
        <end position="529"/>
    </location>
</feature>
<accession>A0A3A6QC46</accession>
<feature type="transmembrane region" description="Helical" evidence="12">
    <location>
        <begin position="174"/>
        <end position="194"/>
    </location>
</feature>
<dbReference type="InterPro" id="IPR036878">
    <property type="entry name" value="Glu_permease_IIB"/>
</dbReference>
<dbReference type="PANTHER" id="PTHR30009:SF24">
    <property type="entry name" value="PTS SYSTEM, IIBC COMPONENT"/>
    <property type="match status" value="1"/>
</dbReference>
<keyword evidence="2" id="KW-0813">Transport</keyword>
<dbReference type="PANTHER" id="PTHR30009">
    <property type="entry name" value="CYTOCHROME C-TYPE SYNTHESIS PROTEIN AND PTS TRANSMEMBRANE COMPONENT"/>
    <property type="match status" value="1"/>
</dbReference>
<keyword evidence="7 12" id="KW-0812">Transmembrane</keyword>
<evidence type="ECO:0000313" key="15">
    <source>
        <dbReference type="EMBL" id="RJX64955.1"/>
    </source>
</evidence>
<evidence type="ECO:0000256" key="8">
    <source>
        <dbReference type="ARBA" id="ARBA00022777"/>
    </source>
</evidence>
<evidence type="ECO:0000259" key="14">
    <source>
        <dbReference type="PROSITE" id="PS51103"/>
    </source>
</evidence>
<dbReference type="InterPro" id="IPR003352">
    <property type="entry name" value="PTS_EIIC"/>
</dbReference>
<comment type="subcellular location">
    <subcellularLocation>
        <location evidence="1">Cell membrane</location>
        <topology evidence="1">Multi-pass membrane protein</topology>
    </subcellularLocation>
</comment>
<dbReference type="Pfam" id="PF00367">
    <property type="entry name" value="PTS_EIIB"/>
    <property type="match status" value="1"/>
</dbReference>
<dbReference type="Gene3D" id="3.30.1360.60">
    <property type="entry name" value="Glucose permease domain IIB"/>
    <property type="match status" value="1"/>
</dbReference>
<dbReference type="OrthoDB" id="7571469at2"/>
<dbReference type="GO" id="GO:0009401">
    <property type="term" value="P:phosphoenolpyruvate-dependent sugar phosphotransferase system"/>
    <property type="evidence" value="ECO:0007669"/>
    <property type="project" value="UniProtKB-KW"/>
</dbReference>
<keyword evidence="8" id="KW-0418">Kinase</keyword>
<keyword evidence="10 12" id="KW-0472">Membrane</keyword>
<protein>
    <submittedName>
        <fullName evidence="15">PTS glucose transporter subunit IIBC</fullName>
    </submittedName>
</protein>
<evidence type="ECO:0000259" key="13">
    <source>
        <dbReference type="PROSITE" id="PS51098"/>
    </source>
</evidence>
<evidence type="ECO:0000256" key="2">
    <source>
        <dbReference type="ARBA" id="ARBA00022448"/>
    </source>
</evidence>
<keyword evidence="6" id="KW-0598">Phosphotransferase system</keyword>